<evidence type="ECO:0000313" key="2">
    <source>
        <dbReference type="EMBL" id="MBB4958469.1"/>
    </source>
</evidence>
<feature type="compositionally biased region" description="Pro residues" evidence="1">
    <location>
        <begin position="352"/>
        <end position="364"/>
    </location>
</feature>
<dbReference type="Proteomes" id="UP000578819">
    <property type="component" value="Unassembled WGS sequence"/>
</dbReference>
<reference evidence="2 3" key="1">
    <citation type="submission" date="2020-08" db="EMBL/GenBank/DDBJ databases">
        <title>Sequencing the genomes of 1000 actinobacteria strains.</title>
        <authorList>
            <person name="Klenk H.-P."/>
        </authorList>
    </citation>
    <scope>NUCLEOTIDE SEQUENCE [LARGE SCALE GENOMIC DNA]</scope>
    <source>
        <strain evidence="2 3">DSM 45886</strain>
    </source>
</reference>
<proteinExistence type="predicted"/>
<dbReference type="RefSeq" id="WP_184534555.1">
    <property type="nucleotide sequence ID" value="NZ_JACHJW010000001.1"/>
</dbReference>
<feature type="region of interest" description="Disordered" evidence="1">
    <location>
        <begin position="117"/>
        <end position="158"/>
    </location>
</feature>
<feature type="compositionally biased region" description="Gly residues" evidence="1">
    <location>
        <begin position="377"/>
        <end position="396"/>
    </location>
</feature>
<name>A0A7W7SPA9_9ACTN</name>
<organism evidence="2 3">
    <name type="scientific">Micromonospora polyrhachis</name>
    <dbReference type="NCBI Taxonomy" id="1282883"/>
    <lineage>
        <taxon>Bacteria</taxon>
        <taxon>Bacillati</taxon>
        <taxon>Actinomycetota</taxon>
        <taxon>Actinomycetes</taxon>
        <taxon>Micromonosporales</taxon>
        <taxon>Micromonosporaceae</taxon>
        <taxon>Micromonospora</taxon>
    </lineage>
</organism>
<feature type="region of interest" description="Disordered" evidence="1">
    <location>
        <begin position="312"/>
        <end position="407"/>
    </location>
</feature>
<protein>
    <recommendedName>
        <fullName evidence="4">PPE family protein</fullName>
    </recommendedName>
</protein>
<dbReference type="EMBL" id="JACHJW010000001">
    <property type="protein sequence ID" value="MBB4958469.1"/>
    <property type="molecule type" value="Genomic_DNA"/>
</dbReference>
<evidence type="ECO:0000256" key="1">
    <source>
        <dbReference type="SAM" id="MobiDB-lite"/>
    </source>
</evidence>
<feature type="compositionally biased region" description="Gly residues" evidence="1">
    <location>
        <begin position="336"/>
        <end position="349"/>
    </location>
</feature>
<gene>
    <name evidence="2" type="ORF">FHR38_002202</name>
</gene>
<keyword evidence="3" id="KW-1185">Reference proteome</keyword>
<evidence type="ECO:0008006" key="4">
    <source>
        <dbReference type="Google" id="ProtNLM"/>
    </source>
</evidence>
<feature type="compositionally biased region" description="Pro residues" evidence="1">
    <location>
        <begin position="130"/>
        <end position="146"/>
    </location>
</feature>
<sequence length="528" mass="53578">MAELDDGLQIKVSTADLRQVSTQLSGDRAATLEPRSTQVKTDFSPGVPFGATSASGYVFAAKKRYALALDRAIATLAGYTARVDQIALATSEAADNYDEVDALTAVRLAGKGLHHSHTDPAYLPSGTVPAAPPPSKQLPIMGPPVPKKNTEEPAGGPVAPPWCTNWDAYNLHALWQMVEGDNIETGRRQVSTWAAVESALVDQIARLRRYRQTTEVAWPATSSPAARTFLAELDELIANMSRSETAAGRNKHALNGIMDSLESAKKRLEPLLGQYQGKADDMMLRQLDGAEDEINRKARQIMADAEIAVSQHTESITLPPRYSPSREDLALPLPPGGGGSGPGGDGGGSLVPPVPHHPPAPLPGINPVLPDGQQWTPGGGTPGGSGPILGGVGGGTTPPTTGLPSVGGGASIGAGAGVGIGGGLGSGSSFGGGALPPGGMYAPASGAGGRGVGGAQAGGRAGGTSSGMPGMAGMGAGGGRPGRNQSGQDSNGRADLVWEVAEGVAPVTEAPRGERRHDLGPGVIGINR</sequence>
<accession>A0A7W7SPA9</accession>
<feature type="region of interest" description="Disordered" evidence="1">
    <location>
        <begin position="447"/>
        <end position="528"/>
    </location>
</feature>
<feature type="compositionally biased region" description="Gly residues" evidence="1">
    <location>
        <begin position="447"/>
        <end position="481"/>
    </location>
</feature>
<comment type="caution">
    <text evidence="2">The sequence shown here is derived from an EMBL/GenBank/DDBJ whole genome shotgun (WGS) entry which is preliminary data.</text>
</comment>
<evidence type="ECO:0000313" key="3">
    <source>
        <dbReference type="Proteomes" id="UP000578819"/>
    </source>
</evidence>
<dbReference type="AlphaFoldDB" id="A0A7W7SPA9"/>